<dbReference type="Gene3D" id="3.20.20.450">
    <property type="entry name" value="EAL domain"/>
    <property type="match status" value="1"/>
</dbReference>
<dbReference type="RefSeq" id="WP_011697885.1">
    <property type="nucleotide sequence ID" value="NC_008554.1"/>
</dbReference>
<evidence type="ECO:0000313" key="6">
    <source>
        <dbReference type="Proteomes" id="UP000001784"/>
    </source>
</evidence>
<feature type="domain" description="EAL" evidence="3">
    <location>
        <begin position="445"/>
        <end position="699"/>
    </location>
</feature>
<dbReference type="CDD" id="cd01948">
    <property type="entry name" value="EAL"/>
    <property type="match status" value="1"/>
</dbReference>
<dbReference type="STRING" id="335543.Sfum_1020"/>
<dbReference type="InterPro" id="IPR043128">
    <property type="entry name" value="Rev_trsase/Diguanyl_cyclase"/>
</dbReference>
<dbReference type="KEGG" id="sfu:Sfum_1020"/>
<evidence type="ECO:0000259" key="3">
    <source>
        <dbReference type="PROSITE" id="PS50883"/>
    </source>
</evidence>
<protein>
    <submittedName>
        <fullName evidence="5">Response regulator receiver modulated diguanylate cyclase/phosphodiesterase</fullName>
    </submittedName>
</protein>
<evidence type="ECO:0000259" key="4">
    <source>
        <dbReference type="PROSITE" id="PS50887"/>
    </source>
</evidence>
<sequence>MKTNNVQVQRPVMLLSDDDSEVRRLVYDSLDRLGCEMEEPDNGEQALAAFRRIQPEIVLLDLAMTQADAFELCASLHGARGGERVSILAVAGRGDLEGVRRAIDAGATDFLIHPVDVEMLGLRLSCGRRSAQTRERLSRNEERNRGLIKGIPHLVLQISKEGTVLDFEAPRDFDLRQFPDGLRGRRIQDVFFADAPYVIVRCIERVIETAESQVLEHNVRIGNDIHVYETRILPNAEGEPTVVMRDVTERRKMEKELLQLAYHDPLTGLLNQHSMRERIARALELPGQHGRMTAILWVDIDHLKRVNATFGHELGDVLLQRVADRMLGCARRTDRKARLGSDQSIKAVARMGGDDFVVLLTEISHVKGAANLAKRLLDDLSQPFVLDRHEVYVTASIGIAVHPHDGAEAGTLLKNADSAMHHAKAEGRNNFQFYTSSGKTAALRSLTLEGDLRMALARRELFVEYQPEIDLKTGETVGLETLVRWDHPTLGLIPPLDFIPLAEETGLILPIGEWILSIACMQNAIWHKSGLEPIRVAVNLSGHQFRQRNLIKTIAKTLTNSRLDPQHLELEITESTLMENAASTIHTVKELKSMGVRLAVDDFGTGYSSLSYLRRFPLDVLKIDRSFIRDVTINADDAAITRAIIAMAHNLNLEVIAEGVENEQQLQFLQENNCDMAQGYYYCRPLTPAKLTKHLEKQSSGL</sequence>
<dbReference type="PROSITE" id="PS50883">
    <property type="entry name" value="EAL"/>
    <property type="match status" value="1"/>
</dbReference>
<dbReference type="InterPro" id="IPR000160">
    <property type="entry name" value="GGDEF_dom"/>
</dbReference>
<dbReference type="InterPro" id="IPR029787">
    <property type="entry name" value="Nucleotide_cyclase"/>
</dbReference>
<feature type="domain" description="GGDEF" evidence="4">
    <location>
        <begin position="291"/>
        <end position="436"/>
    </location>
</feature>
<proteinExistence type="predicted"/>
<feature type="modified residue" description="4-aspartylphosphate" evidence="1">
    <location>
        <position position="61"/>
    </location>
</feature>
<evidence type="ECO:0000313" key="5">
    <source>
        <dbReference type="EMBL" id="ABK16714.1"/>
    </source>
</evidence>
<dbReference type="eggNOG" id="COG3706">
    <property type="taxonomic scope" value="Bacteria"/>
</dbReference>
<organism evidence="5 6">
    <name type="scientific">Syntrophobacter fumaroxidans (strain DSM 10017 / MPOB)</name>
    <dbReference type="NCBI Taxonomy" id="335543"/>
    <lineage>
        <taxon>Bacteria</taxon>
        <taxon>Pseudomonadati</taxon>
        <taxon>Thermodesulfobacteriota</taxon>
        <taxon>Syntrophobacteria</taxon>
        <taxon>Syntrophobacterales</taxon>
        <taxon>Syntrophobacteraceae</taxon>
        <taxon>Syntrophobacter</taxon>
    </lineage>
</organism>
<dbReference type="InterPro" id="IPR001633">
    <property type="entry name" value="EAL_dom"/>
</dbReference>
<keyword evidence="6" id="KW-1185">Reference proteome</keyword>
<dbReference type="Pfam" id="PF00072">
    <property type="entry name" value="Response_reg"/>
    <property type="match status" value="1"/>
</dbReference>
<dbReference type="InterPro" id="IPR011006">
    <property type="entry name" value="CheY-like_superfamily"/>
</dbReference>
<feature type="domain" description="Response regulatory" evidence="2">
    <location>
        <begin position="12"/>
        <end position="128"/>
    </location>
</feature>
<dbReference type="InterPro" id="IPR052155">
    <property type="entry name" value="Biofilm_reg_signaling"/>
</dbReference>
<dbReference type="GO" id="GO:0000160">
    <property type="term" value="P:phosphorelay signal transduction system"/>
    <property type="evidence" value="ECO:0007669"/>
    <property type="project" value="InterPro"/>
</dbReference>
<dbReference type="Gene3D" id="3.30.450.20">
    <property type="entry name" value="PAS domain"/>
    <property type="match status" value="1"/>
</dbReference>
<name>A0LH12_SYNFM</name>
<dbReference type="Gene3D" id="3.30.70.270">
    <property type="match status" value="1"/>
</dbReference>
<evidence type="ECO:0000259" key="2">
    <source>
        <dbReference type="PROSITE" id="PS50110"/>
    </source>
</evidence>
<dbReference type="PROSITE" id="PS50887">
    <property type="entry name" value="GGDEF"/>
    <property type="match status" value="1"/>
</dbReference>
<dbReference type="PROSITE" id="PS50110">
    <property type="entry name" value="RESPONSE_REGULATORY"/>
    <property type="match status" value="1"/>
</dbReference>
<dbReference type="InterPro" id="IPR035919">
    <property type="entry name" value="EAL_sf"/>
</dbReference>
<dbReference type="SMART" id="SM00052">
    <property type="entry name" value="EAL"/>
    <property type="match status" value="1"/>
</dbReference>
<keyword evidence="1" id="KW-0597">Phosphoprotein</keyword>
<reference evidence="5 6" key="1">
    <citation type="submission" date="2006-10" db="EMBL/GenBank/DDBJ databases">
        <title>Complete sequence of Syntrophobacter fumaroxidans MPOB.</title>
        <authorList>
            <consortium name="US DOE Joint Genome Institute"/>
            <person name="Copeland A."/>
            <person name="Lucas S."/>
            <person name="Lapidus A."/>
            <person name="Barry K."/>
            <person name="Detter J.C."/>
            <person name="Glavina del Rio T."/>
            <person name="Hammon N."/>
            <person name="Israni S."/>
            <person name="Pitluck S."/>
            <person name="Goltsman E.G."/>
            <person name="Martinez M."/>
            <person name="Schmutz J."/>
            <person name="Larimer F."/>
            <person name="Land M."/>
            <person name="Hauser L."/>
            <person name="Kyrpides N."/>
            <person name="Kim E."/>
            <person name="Boone D.R."/>
            <person name="Brockman F."/>
            <person name="Culley D."/>
            <person name="Ferry J."/>
            <person name="Gunsalus R."/>
            <person name="McInerney M.J."/>
            <person name="Morrison M."/>
            <person name="Plugge C."/>
            <person name="Rohlin L."/>
            <person name="Scholten J."/>
            <person name="Sieber J."/>
            <person name="Stams A.J.M."/>
            <person name="Worm P."/>
            <person name="Henstra A.M."/>
            <person name="Richardson P."/>
        </authorList>
    </citation>
    <scope>NUCLEOTIDE SEQUENCE [LARGE SCALE GENOMIC DNA]</scope>
    <source>
        <strain evidence="6">DSM 10017 / MPOB</strain>
    </source>
</reference>
<dbReference type="InterPro" id="IPR001789">
    <property type="entry name" value="Sig_transdc_resp-reg_receiver"/>
</dbReference>
<dbReference type="PANTHER" id="PTHR44757:SF2">
    <property type="entry name" value="BIOFILM ARCHITECTURE MAINTENANCE PROTEIN MBAA"/>
    <property type="match status" value="1"/>
</dbReference>
<dbReference type="Pfam" id="PF00563">
    <property type="entry name" value="EAL"/>
    <property type="match status" value="1"/>
</dbReference>
<dbReference type="OrthoDB" id="9759431at2"/>
<dbReference type="EMBL" id="CP000478">
    <property type="protein sequence ID" value="ABK16714.1"/>
    <property type="molecule type" value="Genomic_DNA"/>
</dbReference>
<dbReference type="InParanoid" id="A0LH12"/>
<dbReference type="SUPFAM" id="SSF141868">
    <property type="entry name" value="EAL domain-like"/>
    <property type="match status" value="1"/>
</dbReference>
<evidence type="ECO:0000256" key="1">
    <source>
        <dbReference type="PROSITE-ProRule" id="PRU00169"/>
    </source>
</evidence>
<dbReference type="FunFam" id="3.20.20.450:FF:000001">
    <property type="entry name" value="Cyclic di-GMP phosphodiesterase yahA"/>
    <property type="match status" value="1"/>
</dbReference>
<dbReference type="SMART" id="SM00267">
    <property type="entry name" value="GGDEF"/>
    <property type="match status" value="1"/>
</dbReference>
<dbReference type="HOGENOM" id="CLU_000445_70_50_7"/>
<dbReference type="CDD" id="cd01949">
    <property type="entry name" value="GGDEF"/>
    <property type="match status" value="1"/>
</dbReference>
<dbReference type="SMART" id="SM00448">
    <property type="entry name" value="REC"/>
    <property type="match status" value="1"/>
</dbReference>
<dbReference type="AlphaFoldDB" id="A0LH12"/>
<dbReference type="Gene3D" id="3.40.50.2300">
    <property type="match status" value="1"/>
</dbReference>
<gene>
    <name evidence="5" type="ordered locus">Sfum_1020</name>
</gene>
<accession>A0LH12</accession>
<dbReference type="NCBIfam" id="TIGR00254">
    <property type="entry name" value="GGDEF"/>
    <property type="match status" value="1"/>
</dbReference>
<dbReference type="PANTHER" id="PTHR44757">
    <property type="entry name" value="DIGUANYLATE CYCLASE DGCP"/>
    <property type="match status" value="1"/>
</dbReference>
<dbReference type="FunCoup" id="A0LH12">
    <property type="interactions" value="242"/>
</dbReference>
<dbReference type="eggNOG" id="COG5001">
    <property type="taxonomic scope" value="Bacteria"/>
</dbReference>
<dbReference type="SUPFAM" id="SSF52172">
    <property type="entry name" value="CheY-like"/>
    <property type="match status" value="1"/>
</dbReference>
<dbReference type="Proteomes" id="UP000001784">
    <property type="component" value="Chromosome"/>
</dbReference>
<dbReference type="Pfam" id="PF00990">
    <property type="entry name" value="GGDEF"/>
    <property type="match status" value="1"/>
</dbReference>
<dbReference type="SUPFAM" id="SSF55073">
    <property type="entry name" value="Nucleotide cyclase"/>
    <property type="match status" value="1"/>
</dbReference>